<name>A0ABP1GHE7_9CHLO</name>
<comment type="caution">
    <text evidence="4">The sequence shown here is derived from an EMBL/GenBank/DDBJ whole genome shotgun (WGS) entry which is preliminary data.</text>
</comment>
<dbReference type="InterPro" id="IPR035911">
    <property type="entry name" value="MurE/MurF_N"/>
</dbReference>
<gene>
    <name evidence="4" type="primary">g12461</name>
    <name evidence="4" type="ORF">VP750_LOCUS11089</name>
</gene>
<dbReference type="Pfam" id="PF08245">
    <property type="entry name" value="Mur_ligase_M"/>
    <property type="match status" value="1"/>
</dbReference>
<feature type="compositionally biased region" description="Acidic residues" evidence="1">
    <location>
        <begin position="187"/>
        <end position="207"/>
    </location>
</feature>
<evidence type="ECO:0000313" key="5">
    <source>
        <dbReference type="Proteomes" id="UP001497392"/>
    </source>
</evidence>
<evidence type="ECO:0000313" key="4">
    <source>
        <dbReference type="EMBL" id="CAL5229183.1"/>
    </source>
</evidence>
<feature type="compositionally biased region" description="Basic residues" evidence="1">
    <location>
        <begin position="33"/>
        <end position="42"/>
    </location>
</feature>
<dbReference type="Gene3D" id="3.40.1190.10">
    <property type="entry name" value="Mur-like, catalytic domain"/>
    <property type="match status" value="1"/>
</dbReference>
<dbReference type="InterPro" id="IPR004101">
    <property type="entry name" value="Mur_ligase_C"/>
</dbReference>
<evidence type="ECO:0000256" key="1">
    <source>
        <dbReference type="SAM" id="MobiDB-lite"/>
    </source>
</evidence>
<feature type="domain" description="Mur ligase central" evidence="3">
    <location>
        <begin position="332"/>
        <end position="569"/>
    </location>
</feature>
<dbReference type="InterPro" id="IPR036565">
    <property type="entry name" value="Mur-like_cat_sf"/>
</dbReference>
<dbReference type="InterPro" id="IPR013221">
    <property type="entry name" value="Mur_ligase_cen"/>
</dbReference>
<dbReference type="SUPFAM" id="SSF53244">
    <property type="entry name" value="MurD-like peptide ligases, peptide-binding domain"/>
    <property type="match status" value="1"/>
</dbReference>
<protein>
    <submittedName>
        <fullName evidence="4">G12461 protein</fullName>
    </submittedName>
</protein>
<dbReference type="InterPro" id="IPR036615">
    <property type="entry name" value="Mur_ligase_C_dom_sf"/>
</dbReference>
<sequence>MLGKLEDANLSSGWTAIQALPFLSLGQPVDQAHRKKRRRSRGGRTISVPCAKAIDDDDDDFPIGDVPEGYGNDDEDEPVKSKASIEEEDDDISPIDSLDAAADAEDEEEEETAPARRRSNPKLMLDEDEADESIDEADPEDDVDPDADVDVEPAAELDDDLDLDSIIDAAVPAASRSSAAARRPSLDDEDEDDEDYEDEEDEEEEELPGPSYPEPPERSYALGDLLEMSGYGLTQRSASNVRISGLCADPYKVQPGDLYITLWDSIPEEWINEAIENGAAAFLGPETGRSSGSESSSLSIPVIQLPDPWEALGRLGAAFYNEPSQKMTVVGVTGSAGKTTTAWLIRGIFEEWGKLTGMAGTIENAIYADKLDAEGNLWAPDEPDPTLDRDCSAAFHLAPYQGKYPAPHPAPDPLEMQKLLAGMADRGADVAVVECESDGLAVGRLDEVDFDIVVYNNLTTEAIEASGQTLEEMLEAQERLLRRLTDPTRQRAIINLDDPHADEMRSYAAHVPVVTFAMYNKAADVFADKMRFSLWETEVIVKTPVGALQIITPLIARHNVYNILAAVAVGLAVTVDGEPIPLKTIVQGIEATEIIPGRCEVIDEDQPFGCVVDAADTPGALSRLMDGLQECKPKRLILVLGCPGEVQEEKRPFMGEIAHYKADMVIMTNDSPMGEPPNEIIADMVAGYPDRILKRNASVPYQPGFLQDPGRVDFDALEFLWHNCYEYSRYVIEDRWEAIRWAIGSAQTDDCVVIVGRGHKDYVDWRFDDQIARGWFDDRVEARNALAKVSKLWQISGFDRAELPWMDAGDREGRLFNKAEV</sequence>
<proteinExistence type="predicted"/>
<dbReference type="Proteomes" id="UP001497392">
    <property type="component" value="Unassembled WGS sequence"/>
</dbReference>
<dbReference type="Pfam" id="PF02875">
    <property type="entry name" value="Mur_ligase_C"/>
    <property type="match status" value="1"/>
</dbReference>
<accession>A0ABP1GHE7</accession>
<dbReference type="SUPFAM" id="SSF63418">
    <property type="entry name" value="MurE/MurF N-terminal domain"/>
    <property type="match status" value="1"/>
</dbReference>
<keyword evidence="5" id="KW-1185">Reference proteome</keyword>
<evidence type="ECO:0000259" key="3">
    <source>
        <dbReference type="Pfam" id="PF08245"/>
    </source>
</evidence>
<dbReference type="EMBL" id="CAXHTA020000020">
    <property type="protein sequence ID" value="CAL5229183.1"/>
    <property type="molecule type" value="Genomic_DNA"/>
</dbReference>
<feature type="compositionally biased region" description="Acidic residues" evidence="1">
    <location>
        <begin position="102"/>
        <end position="112"/>
    </location>
</feature>
<dbReference type="PANTHER" id="PTHR23135:SF4">
    <property type="entry name" value="UDP-N-ACETYLMURAMOYL-L-ALANYL-D-GLUTAMATE--2,6-DIAMINOPIMELATE LIGASE MURE HOMOLOG, CHLOROPLASTIC"/>
    <property type="match status" value="1"/>
</dbReference>
<feature type="domain" description="Mur ligase C-terminal" evidence="2">
    <location>
        <begin position="597"/>
        <end position="758"/>
    </location>
</feature>
<dbReference type="PANTHER" id="PTHR23135">
    <property type="entry name" value="MUR LIGASE FAMILY MEMBER"/>
    <property type="match status" value="1"/>
</dbReference>
<feature type="compositionally biased region" description="Low complexity" evidence="1">
    <location>
        <begin position="169"/>
        <end position="183"/>
    </location>
</feature>
<dbReference type="Gene3D" id="3.90.190.20">
    <property type="entry name" value="Mur ligase, C-terminal domain"/>
    <property type="match status" value="1"/>
</dbReference>
<feature type="region of interest" description="Disordered" evidence="1">
    <location>
        <begin position="26"/>
        <end position="219"/>
    </location>
</feature>
<evidence type="ECO:0000259" key="2">
    <source>
        <dbReference type="Pfam" id="PF02875"/>
    </source>
</evidence>
<dbReference type="SUPFAM" id="SSF53623">
    <property type="entry name" value="MurD-like peptide ligases, catalytic domain"/>
    <property type="match status" value="1"/>
</dbReference>
<organism evidence="4 5">
    <name type="scientific">Coccomyxa viridis</name>
    <dbReference type="NCBI Taxonomy" id="1274662"/>
    <lineage>
        <taxon>Eukaryota</taxon>
        <taxon>Viridiplantae</taxon>
        <taxon>Chlorophyta</taxon>
        <taxon>core chlorophytes</taxon>
        <taxon>Trebouxiophyceae</taxon>
        <taxon>Trebouxiophyceae incertae sedis</taxon>
        <taxon>Coccomyxaceae</taxon>
        <taxon>Coccomyxa</taxon>
    </lineage>
</organism>
<feature type="compositionally biased region" description="Acidic residues" evidence="1">
    <location>
        <begin position="126"/>
        <end position="165"/>
    </location>
</feature>
<dbReference type="Gene3D" id="3.40.1390.10">
    <property type="entry name" value="MurE/MurF, N-terminal domain"/>
    <property type="match status" value="1"/>
</dbReference>
<reference evidence="4 5" key="1">
    <citation type="submission" date="2024-06" db="EMBL/GenBank/DDBJ databases">
        <authorList>
            <person name="Kraege A."/>
            <person name="Thomma B."/>
        </authorList>
    </citation>
    <scope>NUCLEOTIDE SEQUENCE [LARGE SCALE GENOMIC DNA]</scope>
</reference>